<dbReference type="Pfam" id="PF03514">
    <property type="entry name" value="GRAS"/>
    <property type="match status" value="1"/>
</dbReference>
<dbReference type="Proteomes" id="UP000823388">
    <property type="component" value="Chromosome 3N"/>
</dbReference>
<feature type="compositionally biased region" description="Low complexity" evidence="4">
    <location>
        <begin position="86"/>
        <end position="100"/>
    </location>
</feature>
<dbReference type="InterPro" id="IPR005202">
    <property type="entry name" value="TF_GRAS"/>
</dbReference>
<protein>
    <recommendedName>
        <fullName evidence="7">Scarecrow-like protein 9</fullName>
    </recommendedName>
</protein>
<comment type="similarity">
    <text evidence="3">Belongs to the GRAS family.</text>
</comment>
<dbReference type="AlphaFoldDB" id="A0A8T0UGW7"/>
<organism evidence="5 6">
    <name type="scientific">Panicum virgatum</name>
    <name type="common">Blackwell switchgrass</name>
    <dbReference type="NCBI Taxonomy" id="38727"/>
    <lineage>
        <taxon>Eukaryota</taxon>
        <taxon>Viridiplantae</taxon>
        <taxon>Streptophyta</taxon>
        <taxon>Embryophyta</taxon>
        <taxon>Tracheophyta</taxon>
        <taxon>Spermatophyta</taxon>
        <taxon>Magnoliopsida</taxon>
        <taxon>Liliopsida</taxon>
        <taxon>Poales</taxon>
        <taxon>Poaceae</taxon>
        <taxon>PACMAD clade</taxon>
        <taxon>Panicoideae</taxon>
        <taxon>Panicodae</taxon>
        <taxon>Paniceae</taxon>
        <taxon>Panicinae</taxon>
        <taxon>Panicum</taxon>
        <taxon>Panicum sect. Hiantes</taxon>
    </lineage>
</organism>
<comment type="caution">
    <text evidence="3">Lacks conserved residue(s) required for the propagation of feature annotation.</text>
</comment>
<reference evidence="5" key="1">
    <citation type="submission" date="2020-05" db="EMBL/GenBank/DDBJ databases">
        <title>WGS assembly of Panicum virgatum.</title>
        <authorList>
            <person name="Lovell J.T."/>
            <person name="Jenkins J."/>
            <person name="Shu S."/>
            <person name="Juenger T.E."/>
            <person name="Schmutz J."/>
        </authorList>
    </citation>
    <scope>NUCLEOTIDE SEQUENCE</scope>
    <source>
        <strain evidence="5">AP13</strain>
    </source>
</reference>
<evidence type="ECO:0008006" key="7">
    <source>
        <dbReference type="Google" id="ProtNLM"/>
    </source>
</evidence>
<evidence type="ECO:0000256" key="1">
    <source>
        <dbReference type="ARBA" id="ARBA00023015"/>
    </source>
</evidence>
<dbReference type="EMBL" id="CM029042">
    <property type="protein sequence ID" value="KAG2621607.1"/>
    <property type="molecule type" value="Genomic_DNA"/>
</dbReference>
<evidence type="ECO:0000313" key="6">
    <source>
        <dbReference type="Proteomes" id="UP000823388"/>
    </source>
</evidence>
<feature type="region of interest" description="Leucine repeat II (LRII)" evidence="3">
    <location>
        <begin position="476"/>
        <end position="508"/>
    </location>
</feature>
<dbReference type="PANTHER" id="PTHR31636">
    <property type="entry name" value="OSJNBA0084A10.13 PROTEIN-RELATED"/>
    <property type="match status" value="1"/>
</dbReference>
<accession>A0A8T0UGW7</accession>
<keyword evidence="6" id="KW-1185">Reference proteome</keyword>
<comment type="caution">
    <text evidence="5">The sequence shown here is derived from an EMBL/GenBank/DDBJ whole genome shotgun (WGS) entry which is preliminary data.</text>
</comment>
<evidence type="ECO:0000256" key="2">
    <source>
        <dbReference type="ARBA" id="ARBA00023163"/>
    </source>
</evidence>
<evidence type="ECO:0000313" key="5">
    <source>
        <dbReference type="EMBL" id="KAG2621607.1"/>
    </source>
</evidence>
<feature type="short sequence motif" description="VHIID" evidence="3">
    <location>
        <begin position="426"/>
        <end position="430"/>
    </location>
</feature>
<feature type="region of interest" description="SAW" evidence="3">
    <location>
        <begin position="617"/>
        <end position="692"/>
    </location>
</feature>
<evidence type="ECO:0000256" key="4">
    <source>
        <dbReference type="SAM" id="MobiDB-lite"/>
    </source>
</evidence>
<feature type="region of interest" description="Disordered" evidence="4">
    <location>
        <begin position="85"/>
        <end position="114"/>
    </location>
</feature>
<name>A0A8T0UGW7_PANVG</name>
<gene>
    <name evidence="5" type="ORF">PVAP13_3NG316700</name>
</gene>
<evidence type="ECO:0000256" key="3">
    <source>
        <dbReference type="PROSITE-ProRule" id="PRU01191"/>
    </source>
</evidence>
<keyword evidence="2" id="KW-0804">Transcription</keyword>
<sequence>MCSSYDRSPSRGAVADDLSFYLDLPPTPLQCHQPNCRAAESPEDMVLPFISRMLMEEDIDDKFFYEYPDHPALLQAQQPFLDILSDDASSSPSAAGSGASVTHPSTSSPNAADAPLHPAAAVDCDAQFNGFDLDPAAFFSGGANSDLMSSAFLKGMEEANRFLPSQDKLVIDPDPPDDAKRFRFLRPAENKQLAASGFDAAAPAAAVAVEVEEAVVAAPGGGVGGRGRKNRFDDDEDDLEMHRRSSKQSALQGDGDVFDKQHMITSQQMCVLVEQMEKLRIPTQEEAAAKKAAAAGGKAKAKGGGGRRVGREVVDLRTLLLHCAQAVATDDRRGATELLKQIERHASAHGDAMQRLARCFAEGLQARLAGTGSSTSTPPLMPKQRTPVVDMLQAYQLYMAAICFKKAFYLFSNQTIHAASLGKKKIHIVDYGIHYGLQWPCFLRRMACREGGPPEVRITGIDLPQPGFRPAQRVEETGRRLSSYAQEFGVPFRYQVLAASRMETIRAEDLNLDPEEVLIVNCIFQFENLMDESVSMESPSPRDVALKSIGRMRPHAFIHGVVNGSFSAPFFATRFREALFHYSALFDVLDETTPRDSTHRMLIEENIFGRAALNVIACEGTDRVERPETYRQWQVRNQRAGLKQLPLNPTTVQVVRDKVKGCYHKDFVIDVDHHWLLQGWKGRILYAISTWVANDAAAAAGSCCF</sequence>
<dbReference type="PROSITE" id="PS50985">
    <property type="entry name" value="GRAS"/>
    <property type="match status" value="1"/>
</dbReference>
<feature type="region of interest" description="Disordered" evidence="4">
    <location>
        <begin position="222"/>
        <end position="253"/>
    </location>
</feature>
<dbReference type="OrthoDB" id="47276at2759"/>
<feature type="region of interest" description="VHIID" evidence="3">
    <location>
        <begin position="395"/>
        <end position="460"/>
    </location>
</feature>
<proteinExistence type="inferred from homology"/>
<keyword evidence="1" id="KW-0805">Transcription regulation</keyword>